<reference evidence="12" key="1">
    <citation type="submission" date="2025-08" db="UniProtKB">
        <authorList>
            <consortium name="RefSeq"/>
        </authorList>
    </citation>
    <scope>IDENTIFICATION</scope>
    <source>
        <tissue evidence="12">Gonad</tissue>
    </source>
</reference>
<dbReference type="OrthoDB" id="8813994at2759"/>
<keyword evidence="6 10" id="KW-1133">Transmembrane helix</keyword>
<accession>A0A6P4ZWV3</accession>
<dbReference type="InterPro" id="IPR008952">
    <property type="entry name" value="Tetraspanin_EC2_sf"/>
</dbReference>
<evidence type="ECO:0000256" key="4">
    <source>
        <dbReference type="ARBA" id="ARBA00022657"/>
    </source>
</evidence>
<dbReference type="Pfam" id="PF00335">
    <property type="entry name" value="Tetraspanin"/>
    <property type="match status" value="1"/>
</dbReference>
<dbReference type="KEGG" id="bbel:109482928"/>
<sequence length="268" mass="30288">MAVEDCIRCVKCLLFAFNVLFWIIGLAIVAVGTWVRDHVSALISIGAVMEDTGGGYFVNVYYPVIVSASCVMILVGFLGCCGAMTENPALLGKFLVCLMLIFFVELGGGLWAYKHPDEDPFPRRDDEVAILSRRLRFYGDRNYGEVTKGWDFIQNEYHCCGMTSYRDWYRLPAWPSQTWVPDSCCRLPAEGCGHAERGDDYFSQGCSFYVLAFFEDSRQIKMMKWLGVCMGVIQMMSMMLTLLLCIALCCNNFRMGYFQAASRPMDAV</sequence>
<protein>
    <recommendedName>
        <fullName evidence="10">Tetraspanin</fullName>
    </recommendedName>
</protein>
<feature type="transmembrane region" description="Helical" evidence="10">
    <location>
        <begin position="225"/>
        <end position="249"/>
    </location>
</feature>
<evidence type="ECO:0000256" key="10">
    <source>
        <dbReference type="RuleBase" id="RU361218"/>
    </source>
</evidence>
<dbReference type="PANTHER" id="PTHR19282">
    <property type="entry name" value="TETRASPANIN"/>
    <property type="match status" value="1"/>
</dbReference>
<dbReference type="RefSeq" id="XP_019641383.1">
    <property type="nucleotide sequence ID" value="XM_019785824.1"/>
</dbReference>
<gene>
    <name evidence="12" type="primary">LOC109482928</name>
</gene>
<keyword evidence="11" id="KW-1185">Reference proteome</keyword>
<evidence type="ECO:0000256" key="8">
    <source>
        <dbReference type="ARBA" id="ARBA00023139"/>
    </source>
</evidence>
<dbReference type="AlphaFoldDB" id="A0A6P4ZWV3"/>
<keyword evidence="3" id="KW-1003">Cell membrane</keyword>
<evidence type="ECO:0000313" key="11">
    <source>
        <dbReference type="Proteomes" id="UP000515135"/>
    </source>
</evidence>
<feature type="transmembrane region" description="Helical" evidence="10">
    <location>
        <begin position="94"/>
        <end position="113"/>
    </location>
</feature>
<dbReference type="Proteomes" id="UP000515135">
    <property type="component" value="Unplaced"/>
</dbReference>
<evidence type="ECO:0000256" key="5">
    <source>
        <dbReference type="ARBA" id="ARBA00022692"/>
    </source>
</evidence>
<keyword evidence="8" id="KW-0564">Palmitate</keyword>
<dbReference type="SUPFAM" id="SSF48652">
    <property type="entry name" value="Tetraspanin"/>
    <property type="match status" value="1"/>
</dbReference>
<dbReference type="InterPro" id="IPR018499">
    <property type="entry name" value="Tetraspanin/Peripherin"/>
</dbReference>
<dbReference type="Gene3D" id="1.10.1450.10">
    <property type="entry name" value="Tetraspanin"/>
    <property type="match status" value="1"/>
</dbReference>
<comment type="subcellular location">
    <subcellularLocation>
        <location evidence="1">Cell membrane</location>
        <topology evidence="1">Multi-pass membrane protein</topology>
    </subcellularLocation>
    <subcellularLocation>
        <location evidence="10">Membrane</location>
        <topology evidence="10">Multi-pass membrane protein</topology>
    </subcellularLocation>
</comment>
<feature type="transmembrane region" description="Helical" evidence="10">
    <location>
        <begin position="60"/>
        <end position="82"/>
    </location>
</feature>
<evidence type="ECO:0000256" key="6">
    <source>
        <dbReference type="ARBA" id="ARBA00022989"/>
    </source>
</evidence>
<evidence type="ECO:0000256" key="1">
    <source>
        <dbReference type="ARBA" id="ARBA00004651"/>
    </source>
</evidence>
<evidence type="ECO:0000256" key="2">
    <source>
        <dbReference type="ARBA" id="ARBA00006840"/>
    </source>
</evidence>
<dbReference type="InterPro" id="IPR000301">
    <property type="entry name" value="Tetraspanin_animals"/>
</dbReference>
<feature type="transmembrane region" description="Helical" evidence="10">
    <location>
        <begin position="12"/>
        <end position="35"/>
    </location>
</feature>
<dbReference type="PANTHER" id="PTHR19282:SF462">
    <property type="entry name" value="TETRASPANIN-12"/>
    <property type="match status" value="1"/>
</dbReference>
<evidence type="ECO:0000256" key="3">
    <source>
        <dbReference type="ARBA" id="ARBA00022475"/>
    </source>
</evidence>
<dbReference type="GeneID" id="109482928"/>
<keyword evidence="7 10" id="KW-0472">Membrane</keyword>
<comment type="similarity">
    <text evidence="2 10">Belongs to the tetraspanin (TM4SF) family.</text>
</comment>
<evidence type="ECO:0000256" key="9">
    <source>
        <dbReference type="ARBA" id="ARBA00023288"/>
    </source>
</evidence>
<evidence type="ECO:0000256" key="7">
    <source>
        <dbReference type="ARBA" id="ARBA00023136"/>
    </source>
</evidence>
<name>A0A6P4ZWV3_BRABE</name>
<keyword evidence="4" id="KW-0037">Angiogenesis</keyword>
<dbReference type="PIRSF" id="PIRSF002419">
    <property type="entry name" value="Tetraspanin"/>
    <property type="match status" value="1"/>
</dbReference>
<proteinExistence type="inferred from homology"/>
<organism evidence="11 12">
    <name type="scientific">Branchiostoma belcheri</name>
    <name type="common">Amphioxus</name>
    <dbReference type="NCBI Taxonomy" id="7741"/>
    <lineage>
        <taxon>Eukaryota</taxon>
        <taxon>Metazoa</taxon>
        <taxon>Chordata</taxon>
        <taxon>Cephalochordata</taxon>
        <taxon>Leptocardii</taxon>
        <taxon>Amphioxiformes</taxon>
        <taxon>Branchiostomatidae</taxon>
        <taxon>Branchiostoma</taxon>
    </lineage>
</organism>
<keyword evidence="9" id="KW-0449">Lipoprotein</keyword>
<dbReference type="GO" id="GO:0005886">
    <property type="term" value="C:plasma membrane"/>
    <property type="evidence" value="ECO:0007669"/>
    <property type="project" value="UniProtKB-SubCell"/>
</dbReference>
<dbReference type="PRINTS" id="PR00259">
    <property type="entry name" value="TMFOUR"/>
</dbReference>
<keyword evidence="5 10" id="KW-0812">Transmembrane</keyword>
<evidence type="ECO:0000313" key="12">
    <source>
        <dbReference type="RefSeq" id="XP_019641383.1"/>
    </source>
</evidence>